<reference evidence="2 3" key="1">
    <citation type="submission" date="2020-06" db="EMBL/GenBank/DDBJ databases">
        <authorList>
            <person name="Li R."/>
            <person name="Bekaert M."/>
        </authorList>
    </citation>
    <scope>NUCLEOTIDE SEQUENCE [LARGE SCALE GENOMIC DNA]</scope>
    <source>
        <strain evidence="3">wild</strain>
    </source>
</reference>
<name>A0A6J8ABG3_MYTCO</name>
<feature type="compositionally biased region" description="Basic and acidic residues" evidence="1">
    <location>
        <begin position="300"/>
        <end position="316"/>
    </location>
</feature>
<evidence type="ECO:0000313" key="3">
    <source>
        <dbReference type="Proteomes" id="UP000507470"/>
    </source>
</evidence>
<feature type="compositionally biased region" description="Polar residues" evidence="1">
    <location>
        <begin position="286"/>
        <end position="297"/>
    </location>
</feature>
<dbReference type="Proteomes" id="UP000507470">
    <property type="component" value="Unassembled WGS sequence"/>
</dbReference>
<gene>
    <name evidence="2" type="ORF">MCOR_5502</name>
</gene>
<keyword evidence="3" id="KW-1185">Reference proteome</keyword>
<proteinExistence type="predicted"/>
<evidence type="ECO:0000256" key="1">
    <source>
        <dbReference type="SAM" id="MobiDB-lite"/>
    </source>
</evidence>
<feature type="compositionally biased region" description="Basic residues" evidence="1">
    <location>
        <begin position="179"/>
        <end position="196"/>
    </location>
</feature>
<sequence length="515" mass="59111">MKNGVGMHRKDKIDIEKFPSLKGCFSTVLKPVLRGKIYEPQNAGRIEREWINNNSESYNHVLKIAVDWKPQSLVDFVVKMTDFVEANYKDLRRAVIGRGPYTLASTHEHFKIVRHKIILKELNTCTAGYSATPCSYPNNLSSHPIRDCSMHSPLRVKIQNALNKAFQLEKTDVLFVGGRRRNRKRRKHAKDKKKSKKYEGKETPVLKAKTYNGNKGKYVALVADDDISLSPSMVDELFCGTKADSISINYDEDEASIDAISVNQAEADNNEDDEEITYNANDEETSNMPESSYTEPSLQEEMKLAEIKNDEERHSSCDTGYNSEEEHRIRTTSDSSEEEIQPNDDYDSHQDLDCESNAEIQENNTEVDDVFVDEKEDGFDESFVSEEDDITHQENNLNDKNVVIVSKEAEVDDTELNEDHTELTDKEVTDIRAEQNLKVDLERDGWPEKMNVPDIILEKPRIITNFDYDEEEEEEIYTKQPKSWFRRKTEEDEELRPLICCGDDNGVGFACCTIL</sequence>
<accession>A0A6J8ABG3</accession>
<dbReference type="EMBL" id="CACVKT020000988">
    <property type="protein sequence ID" value="CAC5364457.1"/>
    <property type="molecule type" value="Genomic_DNA"/>
</dbReference>
<feature type="region of interest" description="Disordered" evidence="1">
    <location>
        <begin position="179"/>
        <end position="203"/>
    </location>
</feature>
<dbReference type="OrthoDB" id="6117917at2759"/>
<protein>
    <submittedName>
        <fullName evidence="2">Uncharacterized protein</fullName>
    </submittedName>
</protein>
<feature type="region of interest" description="Disordered" evidence="1">
    <location>
        <begin position="278"/>
        <end position="351"/>
    </location>
</feature>
<feature type="compositionally biased region" description="Acidic residues" evidence="1">
    <location>
        <begin position="335"/>
        <end position="345"/>
    </location>
</feature>
<dbReference type="AlphaFoldDB" id="A0A6J8ABG3"/>
<evidence type="ECO:0000313" key="2">
    <source>
        <dbReference type="EMBL" id="CAC5364457.1"/>
    </source>
</evidence>
<organism evidence="2 3">
    <name type="scientific">Mytilus coruscus</name>
    <name type="common">Sea mussel</name>
    <dbReference type="NCBI Taxonomy" id="42192"/>
    <lineage>
        <taxon>Eukaryota</taxon>
        <taxon>Metazoa</taxon>
        <taxon>Spiralia</taxon>
        <taxon>Lophotrochozoa</taxon>
        <taxon>Mollusca</taxon>
        <taxon>Bivalvia</taxon>
        <taxon>Autobranchia</taxon>
        <taxon>Pteriomorphia</taxon>
        <taxon>Mytilida</taxon>
        <taxon>Mytiloidea</taxon>
        <taxon>Mytilidae</taxon>
        <taxon>Mytilinae</taxon>
        <taxon>Mytilus</taxon>
    </lineage>
</organism>